<reference evidence="7" key="1">
    <citation type="submission" date="2016-06" db="EMBL/GenBank/DDBJ databases">
        <authorList>
            <person name="Sutton G."/>
            <person name="Brinkac L."/>
            <person name="Sanka R."/>
            <person name="Adams M."/>
            <person name="Lau E."/>
            <person name="Garcia-Basteiro A."/>
            <person name="Lopez-Varela E."/>
            <person name="Palencia S."/>
        </authorList>
    </citation>
    <scope>NUCLEOTIDE SEQUENCE [LARGE SCALE GENOMIC DNA]</scope>
    <source>
        <strain evidence="7">1274684.2</strain>
    </source>
</reference>
<dbReference type="Pfam" id="PF00463">
    <property type="entry name" value="ICL"/>
    <property type="match status" value="2"/>
</dbReference>
<evidence type="ECO:0000313" key="6">
    <source>
        <dbReference type="EMBL" id="OBK85019.1"/>
    </source>
</evidence>
<gene>
    <name evidence="6" type="ORF">A5648_07990</name>
</gene>
<evidence type="ECO:0000256" key="3">
    <source>
        <dbReference type="ARBA" id="ARBA00023531"/>
    </source>
</evidence>
<dbReference type="PROSITE" id="PS00161">
    <property type="entry name" value="ISOCITRATE_LYASE"/>
    <property type="match status" value="1"/>
</dbReference>
<comment type="catalytic activity">
    <reaction evidence="3">
        <text>D-threo-isocitrate = glyoxylate + succinate</text>
        <dbReference type="Rhea" id="RHEA:13245"/>
        <dbReference type="ChEBI" id="CHEBI:15562"/>
        <dbReference type="ChEBI" id="CHEBI:30031"/>
        <dbReference type="ChEBI" id="CHEBI:36655"/>
        <dbReference type="EC" id="4.1.3.1"/>
    </reaction>
</comment>
<dbReference type="AlphaFoldDB" id="A0A1A3TQT5"/>
<evidence type="ECO:0000313" key="7">
    <source>
        <dbReference type="Proteomes" id="UP000093759"/>
    </source>
</evidence>
<dbReference type="CDD" id="cd00377">
    <property type="entry name" value="ICL_PEPM"/>
    <property type="match status" value="1"/>
</dbReference>
<evidence type="ECO:0000256" key="4">
    <source>
        <dbReference type="ARBA" id="ARBA00031022"/>
    </source>
</evidence>
<dbReference type="InterPro" id="IPR018523">
    <property type="entry name" value="Isocitrate_lyase_ph_CS"/>
</dbReference>
<name>A0A1A3TQT5_MYCSD</name>
<protein>
    <recommendedName>
        <fullName evidence="1">isocitrate lyase</fullName>
        <ecNumber evidence="1">4.1.3.1</ecNumber>
    </recommendedName>
    <alternativeName>
        <fullName evidence="4">Isocitrase</fullName>
    </alternativeName>
    <alternativeName>
        <fullName evidence="5">Isocitratase</fullName>
    </alternativeName>
</protein>
<evidence type="ECO:0000256" key="5">
    <source>
        <dbReference type="ARBA" id="ARBA00031921"/>
    </source>
</evidence>
<evidence type="ECO:0000256" key="2">
    <source>
        <dbReference type="ARBA" id="ARBA00023239"/>
    </source>
</evidence>
<comment type="caution">
    <text evidence="6">The sequence shown here is derived from an EMBL/GenBank/DDBJ whole genome shotgun (WGS) entry which is preliminary data.</text>
</comment>
<sequence>MTTIETNASAPGQRDIEADIEATQQYFDSPRFEGITRLYSARQVVEQRGTIPADYIVAREAATAFYARLRELFAQQKSITSFGPYSPGQAVVMKRVGIEGIYLGGWATSAKGSITEDPGPDLASYPLSQVPEEAAGLVRALLTADRNQQYLRLKMTDQQRAATPAVDYRPFIIADADTGHGGDPHVRNLIRRFVEAGVPGYHIEDQRPGTKKCGHQGGKVLVPSDEQIKRLNTARFQLDMMGVPGIIVARTDAEAANLIDSRADERDQPFILGTTNLKIPSYKACFLAMTRQLYNSGITEINGHLLYDLPDGEYAAADAWLERSGISASITKAAEGWSSDGRQPVDGLYDEIESKFVEAWQNDAGLMTYGEAVAELLEFAEGEGEPRNMTAAQWREFAERAPFYTAQAKAAELNADSGWDCERAKTPEGYYQVRGGIPYAIAKSLAAAPFADLLWMETKTADLDDARQFAEAIHAVYPDQMLAYNLSPSFNWDTTGMTDEQMRAFPAELGKMGFVFNFITYGGHQVDGVASEEFAATLLQDGMLALARLQRKMRLVESPYRTPQTLVGGPRSDAALAASSGRTATTKAMGAGSTQHQHLVQTEVPKKLLEEWLAMWAEHNQLTDKLRVQLRPTRPGSDVLELGIFNDDGEKLANVIVDPIKDRHGRSILTVRDQNTFAEKFRQKRLMTLTHLWLVNRFKAAAVHYVTPTQDNLYQTEKMKAHGIFSSVHQEVGEIIVADVNQPRIDELLAPDREALGKLIRKED</sequence>
<dbReference type="InterPro" id="IPR015813">
    <property type="entry name" value="Pyrv/PenolPyrv_kinase-like_dom"/>
</dbReference>
<dbReference type="EC" id="4.1.3.1" evidence="1"/>
<dbReference type="InterPro" id="IPR006254">
    <property type="entry name" value="Isocitrate_lyase"/>
</dbReference>
<keyword evidence="2 6" id="KW-0456">Lyase</keyword>
<dbReference type="InterPro" id="IPR039556">
    <property type="entry name" value="ICL/PEPM"/>
</dbReference>
<dbReference type="GO" id="GO:0004451">
    <property type="term" value="F:isocitrate lyase activity"/>
    <property type="evidence" value="ECO:0007669"/>
    <property type="project" value="UniProtKB-EC"/>
</dbReference>
<dbReference type="GO" id="GO:0019752">
    <property type="term" value="P:carboxylic acid metabolic process"/>
    <property type="evidence" value="ECO:0007669"/>
    <property type="project" value="InterPro"/>
</dbReference>
<dbReference type="EMBL" id="LZMF01000116">
    <property type="protein sequence ID" value="OBK85019.1"/>
    <property type="molecule type" value="Genomic_DNA"/>
</dbReference>
<dbReference type="PANTHER" id="PTHR21631:SF3">
    <property type="entry name" value="BIFUNCTIONAL GLYOXYLATE CYCLE PROTEIN"/>
    <property type="match status" value="1"/>
</dbReference>
<organism evidence="6 7">
    <name type="scientific">Mycolicibacter sinensis (strain JDM601)</name>
    <name type="common">Mycobacterium sinense</name>
    <dbReference type="NCBI Taxonomy" id="875328"/>
    <lineage>
        <taxon>Bacteria</taxon>
        <taxon>Bacillati</taxon>
        <taxon>Actinomycetota</taxon>
        <taxon>Actinomycetes</taxon>
        <taxon>Mycobacteriales</taxon>
        <taxon>Mycobacteriaceae</taxon>
        <taxon>Mycolicibacter</taxon>
    </lineage>
</organism>
<dbReference type="SUPFAM" id="SSF51621">
    <property type="entry name" value="Phosphoenolpyruvate/pyruvate domain"/>
    <property type="match status" value="1"/>
</dbReference>
<dbReference type="RefSeq" id="WP_065025556.1">
    <property type="nucleotide sequence ID" value="NZ_LZMF01000116.1"/>
</dbReference>
<dbReference type="PANTHER" id="PTHR21631">
    <property type="entry name" value="ISOCITRATE LYASE/MALATE SYNTHASE"/>
    <property type="match status" value="1"/>
</dbReference>
<dbReference type="Gene3D" id="3.20.20.60">
    <property type="entry name" value="Phosphoenolpyruvate-binding domains"/>
    <property type="match status" value="2"/>
</dbReference>
<evidence type="ECO:0000256" key="1">
    <source>
        <dbReference type="ARBA" id="ARBA00012909"/>
    </source>
</evidence>
<dbReference type="Proteomes" id="UP000093759">
    <property type="component" value="Unassembled WGS sequence"/>
</dbReference>
<dbReference type="InterPro" id="IPR040442">
    <property type="entry name" value="Pyrv_kinase-like_dom_sf"/>
</dbReference>
<proteinExistence type="predicted"/>
<accession>A0A1A3TQT5</accession>